<organism evidence="2 4">
    <name type="scientific">Caldimonas thermodepolymerans</name>
    <dbReference type="NCBI Taxonomy" id="215580"/>
    <lineage>
        <taxon>Bacteria</taxon>
        <taxon>Pseudomonadati</taxon>
        <taxon>Pseudomonadota</taxon>
        <taxon>Betaproteobacteria</taxon>
        <taxon>Burkholderiales</taxon>
        <taxon>Sphaerotilaceae</taxon>
        <taxon>Caldimonas</taxon>
    </lineage>
</organism>
<dbReference type="Proteomes" id="UP000294772">
    <property type="component" value="Unassembled WGS sequence"/>
</dbReference>
<dbReference type="Pfam" id="PF13145">
    <property type="entry name" value="Rotamase_2"/>
    <property type="match status" value="1"/>
</dbReference>
<accession>A0A2S5T974</accession>
<evidence type="ECO:0000313" key="3">
    <source>
        <dbReference type="EMBL" id="TCP06321.1"/>
    </source>
</evidence>
<name>A0A2S5T974_9BURK</name>
<feature type="domain" description="PpiC" evidence="1">
    <location>
        <begin position="119"/>
        <end position="236"/>
    </location>
</feature>
<dbReference type="Gene3D" id="6.10.140.970">
    <property type="match status" value="1"/>
</dbReference>
<comment type="caution">
    <text evidence="2">The sequence shown here is derived from an EMBL/GenBank/DDBJ whole genome shotgun (WGS) entry which is preliminary data.</text>
</comment>
<protein>
    <submittedName>
        <fullName evidence="3">EpsD family peptidyl-prolyl cis-trans isomerase</fullName>
    </submittedName>
    <submittedName>
        <fullName evidence="2">Peptidyl-prolyl cis-trans isomerase, EpsD family</fullName>
    </submittedName>
</protein>
<reference evidence="2 4" key="1">
    <citation type="submission" date="2018-02" db="EMBL/GenBank/DDBJ databases">
        <title>Reclassifiation of [Polyangium] brachysporum DSM 7029 as Guopingzhaonella breviflexa gen. nov., sp. nov., a member of the family Comamonadaceae.</title>
        <authorList>
            <person name="Tang B."/>
        </authorList>
    </citation>
    <scope>NUCLEOTIDE SEQUENCE [LARGE SCALE GENOMIC DNA]</scope>
    <source>
        <strain evidence="2 4">DSM 15344</strain>
    </source>
</reference>
<dbReference type="EMBL" id="SLXF01000007">
    <property type="protein sequence ID" value="TCP06321.1"/>
    <property type="molecule type" value="Genomic_DNA"/>
</dbReference>
<dbReference type="InterPro" id="IPR014274">
    <property type="entry name" value="PPIase_EpsD"/>
</dbReference>
<dbReference type="InterPro" id="IPR027304">
    <property type="entry name" value="Trigger_fact/SurA_dom_sf"/>
</dbReference>
<dbReference type="Proteomes" id="UP000239406">
    <property type="component" value="Unassembled WGS sequence"/>
</dbReference>
<reference evidence="3 5" key="2">
    <citation type="submission" date="2019-03" db="EMBL/GenBank/DDBJ databases">
        <title>Genomic Encyclopedia of Type Strains, Phase IV (KMG-IV): sequencing the most valuable type-strain genomes for metagenomic binning, comparative biology and taxonomic classification.</title>
        <authorList>
            <person name="Goeker M."/>
        </authorList>
    </citation>
    <scope>NUCLEOTIDE SEQUENCE [LARGE SCALE GENOMIC DNA]</scope>
    <source>
        <strain evidence="3 5">DSM 15264</strain>
    </source>
</reference>
<dbReference type="GO" id="GO:0003755">
    <property type="term" value="F:peptidyl-prolyl cis-trans isomerase activity"/>
    <property type="evidence" value="ECO:0007669"/>
    <property type="project" value="InterPro"/>
</dbReference>
<proteinExistence type="predicted"/>
<evidence type="ECO:0000259" key="1">
    <source>
        <dbReference type="Pfam" id="PF13145"/>
    </source>
</evidence>
<dbReference type="RefSeq" id="WP_104356207.1">
    <property type="nucleotide sequence ID" value="NZ_CP064338.1"/>
</dbReference>
<dbReference type="NCBIfam" id="TIGR02925">
    <property type="entry name" value="cis_trans_EpsD"/>
    <property type="match status" value="1"/>
</dbReference>
<evidence type="ECO:0000313" key="4">
    <source>
        <dbReference type="Proteomes" id="UP000239406"/>
    </source>
</evidence>
<sequence length="318" mass="34263">MRRAAVAAAVISALLAAGCGERGSDKPASQVAAKVNKGEISVHQINFVLQRQHGLKQEQAEAASKAVLEKLIDQELAVQRAAEMKLDRDPRVVQALEAARREILARFYLEKVAEAAAKPTPEEIKAYYDNKPALFRERRVYNLQEVAIKAEPDRLPEIEQRLKAATSSAEFLEYLKASGIDFAVNQAARAAEQLPLGLLDAFHELKDGQALMVPSPSGAQAIFVLASREMPVDEVRARPAIEQFILNERKRKLIEEDMKALRASAQIEYLGKFADAGAAGGAAAAAPAAPTATDASRVTTTDADDDAAAINKGLSGIK</sequence>
<dbReference type="SUPFAM" id="SSF109998">
    <property type="entry name" value="Triger factor/SurA peptide-binding domain-like"/>
    <property type="match status" value="1"/>
</dbReference>
<keyword evidence="2" id="KW-0413">Isomerase</keyword>
<dbReference type="OrthoDB" id="5564407at2"/>
<gene>
    <name evidence="2" type="primary">epsD</name>
    <name evidence="2" type="ORF">C1702_02740</name>
    <name evidence="3" type="ORF">EV676_107192</name>
</gene>
<dbReference type="PROSITE" id="PS51257">
    <property type="entry name" value="PROKAR_LIPOPROTEIN"/>
    <property type="match status" value="1"/>
</dbReference>
<dbReference type="AlphaFoldDB" id="A0A2S5T974"/>
<dbReference type="Gene3D" id="1.10.8.1040">
    <property type="match status" value="1"/>
</dbReference>
<evidence type="ECO:0000313" key="2">
    <source>
        <dbReference type="EMBL" id="PPE71418.1"/>
    </source>
</evidence>
<keyword evidence="4" id="KW-1185">Reference proteome</keyword>
<dbReference type="InterPro" id="IPR000297">
    <property type="entry name" value="PPIase_PpiC"/>
</dbReference>
<dbReference type="EMBL" id="PSNY01000002">
    <property type="protein sequence ID" value="PPE71418.1"/>
    <property type="molecule type" value="Genomic_DNA"/>
</dbReference>
<evidence type="ECO:0000313" key="5">
    <source>
        <dbReference type="Proteomes" id="UP000294772"/>
    </source>
</evidence>